<dbReference type="PANTHER" id="PTHR43201">
    <property type="entry name" value="ACYL-COA SYNTHETASE"/>
    <property type="match status" value="1"/>
</dbReference>
<dbReference type="Pfam" id="PF00501">
    <property type="entry name" value="AMP-binding"/>
    <property type="match status" value="1"/>
</dbReference>
<protein>
    <submittedName>
        <fullName evidence="4">Long-chain-fatty-acid--ligase</fullName>
    </submittedName>
</protein>
<dbReference type="Pfam" id="PF13193">
    <property type="entry name" value="AMP-binding_C"/>
    <property type="match status" value="1"/>
</dbReference>
<proteinExistence type="inferred from homology"/>
<evidence type="ECO:0000256" key="1">
    <source>
        <dbReference type="ARBA" id="ARBA00006432"/>
    </source>
</evidence>
<dbReference type="EMBL" id="GBEZ01008993">
    <property type="protein sequence ID" value="JAC76573.1"/>
    <property type="molecule type" value="Transcribed_RNA"/>
</dbReference>
<dbReference type="InterPro" id="IPR045851">
    <property type="entry name" value="AMP-bd_C_sf"/>
</dbReference>
<dbReference type="AlphaFoldDB" id="A0A061RXA2"/>
<comment type="similarity">
    <text evidence="1">Belongs to the ATP-dependent AMP-binding enzyme family.</text>
</comment>
<feature type="non-terminal residue" evidence="4">
    <location>
        <position position="1"/>
    </location>
</feature>
<keyword evidence="4" id="KW-0436">Ligase</keyword>
<feature type="domain" description="AMP-binding enzyme C-terminal" evidence="3">
    <location>
        <begin position="136"/>
        <end position="211"/>
    </location>
</feature>
<sequence>VIMDAWEAMTGRPLLERYGMTEIGMALSNPYEGERRPGAVGLPLPGVEVRMTVADDPDAKPEDGREIGELRVRAPQVFAKYWGRPDATRDAFDEDGFFLTGDTVMLDGNPPYWRIVGRTSVDIIKSSGYKISALDIENKLLQHPAVNECAVLGVPDDVRGEIVGAVIACRDGEGSLTLESLAEWCRDRMPAYHVPRSLTIMDSIPRNAMGKINKKELLKKIQQ</sequence>
<evidence type="ECO:0000259" key="3">
    <source>
        <dbReference type="Pfam" id="PF13193"/>
    </source>
</evidence>
<dbReference type="GO" id="GO:0031956">
    <property type="term" value="F:medium-chain fatty acid-CoA ligase activity"/>
    <property type="evidence" value="ECO:0007669"/>
    <property type="project" value="TreeGrafter"/>
</dbReference>
<organism evidence="4">
    <name type="scientific">Tetraselmis sp. GSL018</name>
    <dbReference type="NCBI Taxonomy" id="582737"/>
    <lineage>
        <taxon>Eukaryota</taxon>
        <taxon>Viridiplantae</taxon>
        <taxon>Chlorophyta</taxon>
        <taxon>core chlorophytes</taxon>
        <taxon>Chlorodendrophyceae</taxon>
        <taxon>Chlorodendrales</taxon>
        <taxon>Chlorodendraceae</taxon>
        <taxon>Tetraselmis</taxon>
    </lineage>
</organism>
<dbReference type="SUPFAM" id="SSF56801">
    <property type="entry name" value="Acetyl-CoA synthetase-like"/>
    <property type="match status" value="1"/>
</dbReference>
<dbReference type="PANTHER" id="PTHR43201:SF8">
    <property type="entry name" value="ACYL-COA SYNTHETASE FAMILY MEMBER 3"/>
    <property type="match status" value="1"/>
</dbReference>
<accession>A0A061RXA2</accession>
<dbReference type="InterPro" id="IPR042099">
    <property type="entry name" value="ANL_N_sf"/>
</dbReference>
<gene>
    <name evidence="4" type="ORF">TSPGSL018_19816</name>
</gene>
<feature type="domain" description="AMP-dependent synthetase/ligase" evidence="2">
    <location>
        <begin position="3"/>
        <end position="82"/>
    </location>
</feature>
<dbReference type="GO" id="GO:0006631">
    <property type="term" value="P:fatty acid metabolic process"/>
    <property type="evidence" value="ECO:0007669"/>
    <property type="project" value="TreeGrafter"/>
</dbReference>
<dbReference type="Gene3D" id="3.30.300.30">
    <property type="match status" value="1"/>
</dbReference>
<dbReference type="InterPro" id="IPR025110">
    <property type="entry name" value="AMP-bd_C"/>
</dbReference>
<evidence type="ECO:0000259" key="2">
    <source>
        <dbReference type="Pfam" id="PF00501"/>
    </source>
</evidence>
<reference evidence="4" key="1">
    <citation type="submission" date="2014-05" db="EMBL/GenBank/DDBJ databases">
        <title>The transcriptome of the halophilic microalga Tetraselmis sp. GSL018 isolated from the Great Salt Lake, Utah.</title>
        <authorList>
            <person name="Jinkerson R.E."/>
            <person name="D'Adamo S."/>
            <person name="Posewitz M.C."/>
        </authorList>
    </citation>
    <scope>NUCLEOTIDE SEQUENCE</scope>
    <source>
        <strain evidence="4">GSL018</strain>
    </source>
</reference>
<evidence type="ECO:0000313" key="4">
    <source>
        <dbReference type="EMBL" id="JAC76573.1"/>
    </source>
</evidence>
<dbReference type="InterPro" id="IPR000873">
    <property type="entry name" value="AMP-dep_synth/lig_dom"/>
</dbReference>
<dbReference type="Gene3D" id="3.40.50.12780">
    <property type="entry name" value="N-terminal domain of ligase-like"/>
    <property type="match status" value="1"/>
</dbReference>
<name>A0A061RXA2_9CHLO</name>